<comment type="caution">
    <text evidence="4">The sequence shown here is derived from an EMBL/GenBank/DDBJ whole genome shotgun (WGS) entry which is preliminary data.</text>
</comment>
<dbReference type="PANTHER" id="PTHR43032:SF2">
    <property type="entry name" value="BLL0505 PROTEIN"/>
    <property type="match status" value="1"/>
</dbReference>
<dbReference type="EMBL" id="JALGAR010000002">
    <property type="protein sequence ID" value="MCI4658436.1"/>
    <property type="molecule type" value="Genomic_DNA"/>
</dbReference>
<accession>A0AA41QVG3</accession>
<dbReference type="InterPro" id="IPR008335">
    <property type="entry name" value="Mopterin_OxRdtase_euk"/>
</dbReference>
<dbReference type="GO" id="GO:0016020">
    <property type="term" value="C:membrane"/>
    <property type="evidence" value="ECO:0007669"/>
    <property type="project" value="InterPro"/>
</dbReference>
<dbReference type="CDD" id="cd00321">
    <property type="entry name" value="SO_family_Moco"/>
    <property type="match status" value="1"/>
</dbReference>
<evidence type="ECO:0000256" key="2">
    <source>
        <dbReference type="SAM" id="Phobius"/>
    </source>
</evidence>
<feature type="compositionally biased region" description="Low complexity" evidence="1">
    <location>
        <begin position="235"/>
        <end position="255"/>
    </location>
</feature>
<dbReference type="PRINTS" id="PR00407">
    <property type="entry name" value="EUMOPTERIN"/>
</dbReference>
<dbReference type="Proteomes" id="UP001165341">
    <property type="component" value="Unassembled WGS sequence"/>
</dbReference>
<proteinExistence type="predicted"/>
<reference evidence="4" key="1">
    <citation type="submission" date="2022-03" db="EMBL/GenBank/DDBJ databases">
        <title>Cryobacterium sp. nov. strain ZS14-85, isolated from Antarctic soil.</title>
        <authorList>
            <person name="Li J."/>
            <person name="Niu G."/>
        </authorList>
    </citation>
    <scope>NUCLEOTIDE SEQUENCE</scope>
    <source>
        <strain evidence="4">ZS14-85</strain>
    </source>
</reference>
<dbReference type="SUPFAM" id="SSF56524">
    <property type="entry name" value="Oxidoreductase molybdopterin-binding domain"/>
    <property type="match status" value="1"/>
</dbReference>
<dbReference type="InterPro" id="IPR016174">
    <property type="entry name" value="Di-haem_cyt_TM"/>
</dbReference>
<dbReference type="InterPro" id="IPR036374">
    <property type="entry name" value="OxRdtase_Mopterin-bd_sf"/>
</dbReference>
<dbReference type="Pfam" id="PF00174">
    <property type="entry name" value="Oxidored_molyb"/>
    <property type="match status" value="1"/>
</dbReference>
<keyword evidence="2" id="KW-0812">Transmembrane</keyword>
<feature type="region of interest" description="Disordered" evidence="1">
    <location>
        <begin position="221"/>
        <end position="266"/>
    </location>
</feature>
<feature type="domain" description="Oxidoreductase molybdopterin-binding" evidence="3">
    <location>
        <begin position="334"/>
        <end position="467"/>
    </location>
</feature>
<dbReference type="GO" id="GO:0022904">
    <property type="term" value="P:respiratory electron transport chain"/>
    <property type="evidence" value="ECO:0007669"/>
    <property type="project" value="InterPro"/>
</dbReference>
<sequence>MYEAQRALASPVRNPRMATVIGRLLGIAFVLCFGTGLYSHFLQEPLPGMHFATRPELLYQFTQGTHIVAGIACFPLLLAKLYIVFPDLFQQPPVKSFLNFLERASIALFVGASLVQITIGLLNTYQWYPWPFPFRETHFALGWVLIGSLALHIGIKLPIIAGVWRKKADDGSGDDDHLTDAVGHDRAATPEAVRLFGSSRPTGVTGRLLAWIDATPALRVERSRSSASGPDAPDSGTAPQTAAGTGTGPASGPAADPSPPARTTEAARNRLSRRGFLTSVGVSVGTVVVLTAGQTVTPLDSINAFAPRKKGVGQQGVPVNRTSKQADVAADALAAGWVLTVVHAGVERSFSRAELLALPQTEVELPIACVEGWSQLARWRGVRLRDLADLVSADAAASFRLTSLEKKGGYRQTTMGSEYVRDPLTLVALELNGETLDLEHGYPARMIAPGRPGVLQTKWLSRIEAMDV</sequence>
<keyword evidence="2" id="KW-1133">Transmembrane helix</keyword>
<evidence type="ECO:0000256" key="1">
    <source>
        <dbReference type="SAM" id="MobiDB-lite"/>
    </source>
</evidence>
<feature type="transmembrane region" description="Helical" evidence="2">
    <location>
        <begin position="140"/>
        <end position="164"/>
    </location>
</feature>
<feature type="transmembrane region" description="Helical" evidence="2">
    <location>
        <begin position="61"/>
        <end position="85"/>
    </location>
</feature>
<evidence type="ECO:0000313" key="4">
    <source>
        <dbReference type="EMBL" id="MCI4658436.1"/>
    </source>
</evidence>
<evidence type="ECO:0000313" key="5">
    <source>
        <dbReference type="Proteomes" id="UP001165341"/>
    </source>
</evidence>
<keyword evidence="2" id="KW-0472">Membrane</keyword>
<name>A0AA41QVG3_9MICO</name>
<dbReference type="AlphaFoldDB" id="A0AA41QVG3"/>
<dbReference type="Gene3D" id="3.90.420.10">
    <property type="entry name" value="Oxidoreductase, molybdopterin-binding domain"/>
    <property type="match status" value="1"/>
</dbReference>
<feature type="transmembrane region" description="Helical" evidence="2">
    <location>
        <begin position="275"/>
        <end position="293"/>
    </location>
</feature>
<feature type="transmembrane region" description="Helical" evidence="2">
    <location>
        <begin position="106"/>
        <end position="128"/>
    </location>
</feature>
<organism evidence="4 5">
    <name type="scientific">Cryobacterium zhongshanensis</name>
    <dbReference type="NCBI Taxonomy" id="2928153"/>
    <lineage>
        <taxon>Bacteria</taxon>
        <taxon>Bacillati</taxon>
        <taxon>Actinomycetota</taxon>
        <taxon>Actinomycetes</taxon>
        <taxon>Micrococcales</taxon>
        <taxon>Microbacteriaceae</taxon>
        <taxon>Cryobacterium</taxon>
    </lineage>
</organism>
<dbReference type="PANTHER" id="PTHR43032">
    <property type="entry name" value="PROTEIN-METHIONINE-SULFOXIDE REDUCTASE"/>
    <property type="match status" value="1"/>
</dbReference>
<dbReference type="SUPFAM" id="SSF81342">
    <property type="entry name" value="Transmembrane di-heme cytochromes"/>
    <property type="match status" value="1"/>
</dbReference>
<dbReference type="InterPro" id="IPR000572">
    <property type="entry name" value="OxRdtase_Mopterin-bd_dom"/>
</dbReference>
<keyword evidence="5" id="KW-1185">Reference proteome</keyword>
<protein>
    <submittedName>
        <fullName evidence="4">Molybdopterin-dependent oxidoreductase</fullName>
    </submittedName>
</protein>
<gene>
    <name evidence="4" type="ORF">MQH31_11510</name>
</gene>
<dbReference type="RefSeq" id="WP_243012178.1">
    <property type="nucleotide sequence ID" value="NZ_JALGAR010000002.1"/>
</dbReference>
<dbReference type="GO" id="GO:0016491">
    <property type="term" value="F:oxidoreductase activity"/>
    <property type="evidence" value="ECO:0007669"/>
    <property type="project" value="InterPro"/>
</dbReference>
<feature type="transmembrane region" description="Helical" evidence="2">
    <location>
        <begin position="20"/>
        <end position="41"/>
    </location>
</feature>
<evidence type="ECO:0000259" key="3">
    <source>
        <dbReference type="Pfam" id="PF00174"/>
    </source>
</evidence>